<dbReference type="AlphaFoldDB" id="A0A819JGJ1"/>
<evidence type="ECO:0000313" key="3">
    <source>
        <dbReference type="Proteomes" id="UP000663823"/>
    </source>
</evidence>
<gene>
    <name evidence="2" type="ORF">OTI717_LOCUS25418</name>
</gene>
<feature type="compositionally biased region" description="Polar residues" evidence="1">
    <location>
        <begin position="71"/>
        <end position="80"/>
    </location>
</feature>
<evidence type="ECO:0000313" key="2">
    <source>
        <dbReference type="EMBL" id="CAF3932409.1"/>
    </source>
</evidence>
<feature type="region of interest" description="Disordered" evidence="1">
    <location>
        <begin position="115"/>
        <end position="149"/>
    </location>
</feature>
<dbReference type="EMBL" id="CAJOAX010005039">
    <property type="protein sequence ID" value="CAF3932409.1"/>
    <property type="molecule type" value="Genomic_DNA"/>
</dbReference>
<protein>
    <submittedName>
        <fullName evidence="2">Uncharacterized protein</fullName>
    </submittedName>
</protein>
<comment type="caution">
    <text evidence="2">The sequence shown here is derived from an EMBL/GenBank/DDBJ whole genome shotgun (WGS) entry which is preliminary data.</text>
</comment>
<feature type="compositionally biased region" description="Basic and acidic residues" evidence="1">
    <location>
        <begin position="81"/>
        <end position="90"/>
    </location>
</feature>
<feature type="region of interest" description="Disordered" evidence="1">
    <location>
        <begin position="71"/>
        <end position="90"/>
    </location>
</feature>
<accession>A0A819JGJ1</accession>
<name>A0A819JGJ1_9BILA</name>
<evidence type="ECO:0000256" key="1">
    <source>
        <dbReference type="SAM" id="MobiDB-lite"/>
    </source>
</evidence>
<organism evidence="2 3">
    <name type="scientific">Rotaria sordida</name>
    <dbReference type="NCBI Taxonomy" id="392033"/>
    <lineage>
        <taxon>Eukaryota</taxon>
        <taxon>Metazoa</taxon>
        <taxon>Spiralia</taxon>
        <taxon>Gnathifera</taxon>
        <taxon>Rotifera</taxon>
        <taxon>Eurotatoria</taxon>
        <taxon>Bdelloidea</taxon>
        <taxon>Philodinida</taxon>
        <taxon>Philodinidae</taxon>
        <taxon>Rotaria</taxon>
    </lineage>
</organism>
<sequence>MESMEEQQEDHIEQNFEKIITAEQKFEREQIYQKQIGVIREREKIPDDELSDLIKSLIEVMEDLKYNHLFSENGSNSRQSSESDKNDHDFQKQKNEFADDEELKHHDKFLKDQQVEHAQEKQQNEPAESSDQFGMGDEQENESQVAEHHQSFIEENFAQENNPHLKHFRLCIERWLEKAYNGNAIFGNLPPFSLTDDINDAPFETSCQNENPWWIRNEYIKPDDDERDSDYFDDSPDYFEDSLRVIGSWPAYDEAHRYFQDGINRDTLFSIKRGKRRLEMEENNQWNQVQRVNGIKNKKIKGFPSFTTGLKRENRIDEKLPSVQGYNDKELKTRNEIRKLNELDNTNNPRWKRCQQNPHLQNFIQKKIENIIKFKKLCEAYQTS</sequence>
<proteinExistence type="predicted"/>
<dbReference type="Proteomes" id="UP000663823">
    <property type="component" value="Unassembled WGS sequence"/>
</dbReference>
<reference evidence="2" key="1">
    <citation type="submission" date="2021-02" db="EMBL/GenBank/DDBJ databases">
        <authorList>
            <person name="Nowell W R."/>
        </authorList>
    </citation>
    <scope>NUCLEOTIDE SEQUENCE</scope>
</reference>